<keyword evidence="1" id="KW-0808">Transferase</keyword>
<dbReference type="Gene3D" id="3.30.450.40">
    <property type="match status" value="1"/>
</dbReference>
<feature type="domain" description="Histidine kinase/HSP90-like ATPase" evidence="3">
    <location>
        <begin position="202"/>
        <end position="319"/>
    </location>
</feature>
<organism evidence="4 5">
    <name type="scientific">Nocardioides marinquilinus</name>
    <dbReference type="NCBI Taxonomy" id="1210400"/>
    <lineage>
        <taxon>Bacteria</taxon>
        <taxon>Bacillati</taxon>
        <taxon>Actinomycetota</taxon>
        <taxon>Actinomycetes</taxon>
        <taxon>Propionibacteriales</taxon>
        <taxon>Nocardioidaceae</taxon>
        <taxon>Nocardioides</taxon>
    </lineage>
</organism>
<dbReference type="InterPro" id="IPR003594">
    <property type="entry name" value="HATPase_dom"/>
</dbReference>
<evidence type="ECO:0000256" key="1">
    <source>
        <dbReference type="ARBA" id="ARBA00022527"/>
    </source>
</evidence>
<evidence type="ECO:0000256" key="2">
    <source>
        <dbReference type="SAM" id="MobiDB-lite"/>
    </source>
</evidence>
<evidence type="ECO:0000313" key="4">
    <source>
        <dbReference type="EMBL" id="GAA5146279.1"/>
    </source>
</evidence>
<dbReference type="PANTHER" id="PTHR35526">
    <property type="entry name" value="ANTI-SIGMA-F FACTOR RSBW-RELATED"/>
    <property type="match status" value="1"/>
</dbReference>
<dbReference type="Proteomes" id="UP001500221">
    <property type="component" value="Unassembled WGS sequence"/>
</dbReference>
<comment type="caution">
    <text evidence="4">The sequence shown here is derived from an EMBL/GenBank/DDBJ whole genome shotgun (WGS) entry which is preliminary data.</text>
</comment>
<feature type="compositionally biased region" description="Basic and acidic residues" evidence="2">
    <location>
        <begin position="266"/>
        <end position="288"/>
    </location>
</feature>
<dbReference type="SUPFAM" id="SSF55781">
    <property type="entry name" value="GAF domain-like"/>
    <property type="match status" value="1"/>
</dbReference>
<evidence type="ECO:0000313" key="5">
    <source>
        <dbReference type="Proteomes" id="UP001500221"/>
    </source>
</evidence>
<dbReference type="SUPFAM" id="SSF55874">
    <property type="entry name" value="ATPase domain of HSP90 chaperone/DNA topoisomerase II/histidine kinase"/>
    <property type="match status" value="1"/>
</dbReference>
<keyword evidence="1" id="KW-0723">Serine/threonine-protein kinase</keyword>
<keyword evidence="5" id="KW-1185">Reference proteome</keyword>
<dbReference type="InterPro" id="IPR050267">
    <property type="entry name" value="Anti-sigma-factor_SerPK"/>
</dbReference>
<accession>A0ABP9PMX8</accession>
<dbReference type="InterPro" id="IPR029016">
    <property type="entry name" value="GAF-like_dom_sf"/>
</dbReference>
<proteinExistence type="predicted"/>
<evidence type="ECO:0000259" key="3">
    <source>
        <dbReference type="Pfam" id="PF13581"/>
    </source>
</evidence>
<dbReference type="InterPro" id="IPR036890">
    <property type="entry name" value="HATPase_C_sf"/>
</dbReference>
<dbReference type="CDD" id="cd16936">
    <property type="entry name" value="HATPase_RsbW-like"/>
    <property type="match status" value="1"/>
</dbReference>
<sequence>MAGEAGRGAGRRAPTVDAVVAGALRQVSDEPEVARAGLALVEGGGRRLRFTASDRTSIDPADPAGPDDPIDWCHIDAYDDVPLTLVARTGENVAGMLPDLHPLFPGYVEKQMQTETRALVAVPLALHGQVLGGLLAFAEDPPGAAGPVDPADLQRRISRHAVALADALRVAQLRAPRDDGGLAATVAPDGALVADAVVDGHPRAVGEARRFVRRHLGEWEVDDDVVDTVVLCLSEIVTNAVVHTGAASELRMALDEGVLTVAVRDQGSHHGERPDPVREGHGSADDPLRVHGRGLQLVEALAARWGSEPDAVGTTVWFVFDLA</sequence>
<name>A0ABP9PMX8_9ACTN</name>
<dbReference type="Pfam" id="PF13581">
    <property type="entry name" value="HATPase_c_2"/>
    <property type="match status" value="1"/>
</dbReference>
<dbReference type="PANTHER" id="PTHR35526:SF3">
    <property type="entry name" value="ANTI-SIGMA-F FACTOR RSBW"/>
    <property type="match status" value="1"/>
</dbReference>
<reference evidence="5" key="1">
    <citation type="journal article" date="2019" name="Int. J. Syst. Evol. Microbiol.">
        <title>The Global Catalogue of Microorganisms (GCM) 10K type strain sequencing project: providing services to taxonomists for standard genome sequencing and annotation.</title>
        <authorList>
            <consortium name="The Broad Institute Genomics Platform"/>
            <consortium name="The Broad Institute Genome Sequencing Center for Infectious Disease"/>
            <person name="Wu L."/>
            <person name="Ma J."/>
        </authorList>
    </citation>
    <scope>NUCLEOTIDE SEQUENCE [LARGE SCALE GENOMIC DNA]</scope>
    <source>
        <strain evidence="5">JCM 18459</strain>
    </source>
</reference>
<protein>
    <recommendedName>
        <fullName evidence="3">Histidine kinase/HSP90-like ATPase domain-containing protein</fullName>
    </recommendedName>
</protein>
<keyword evidence="1" id="KW-0418">Kinase</keyword>
<feature type="region of interest" description="Disordered" evidence="2">
    <location>
        <begin position="265"/>
        <end position="288"/>
    </location>
</feature>
<gene>
    <name evidence="4" type="ORF">GCM10023340_16970</name>
</gene>
<dbReference type="Gene3D" id="3.30.565.10">
    <property type="entry name" value="Histidine kinase-like ATPase, C-terminal domain"/>
    <property type="match status" value="1"/>
</dbReference>
<dbReference type="EMBL" id="BAABKG010000002">
    <property type="protein sequence ID" value="GAA5146279.1"/>
    <property type="molecule type" value="Genomic_DNA"/>
</dbReference>
<dbReference type="RefSeq" id="WP_345456942.1">
    <property type="nucleotide sequence ID" value="NZ_BAABKG010000002.1"/>
</dbReference>